<keyword evidence="1" id="KW-0472">Membrane</keyword>
<evidence type="ECO:0000256" key="1">
    <source>
        <dbReference type="SAM" id="Phobius"/>
    </source>
</evidence>
<keyword evidence="3" id="KW-1185">Reference proteome</keyword>
<gene>
    <name evidence="2" type="ORF">CPT_Mica_049</name>
</gene>
<keyword evidence="1" id="KW-0812">Transmembrane</keyword>
<accession>A0A873WLW3</accession>
<evidence type="ECO:0000313" key="2">
    <source>
        <dbReference type="EMBL" id="QPB08661.1"/>
    </source>
</evidence>
<organism evidence="2 3">
    <name type="scientific">Burkholderia phage Mica</name>
    <dbReference type="NCBI Taxonomy" id="2767579"/>
    <lineage>
        <taxon>Viruses</taxon>
        <taxon>Duplodnaviria</taxon>
        <taxon>Heunggongvirae</taxon>
        <taxon>Uroviricota</taxon>
        <taxon>Caudoviricetes</taxon>
        <taxon>Micavirus</taxon>
        <taxon>Micavirus Mica</taxon>
    </lineage>
</organism>
<evidence type="ECO:0000313" key="3">
    <source>
        <dbReference type="Proteomes" id="UP000663491"/>
    </source>
</evidence>
<reference evidence="2" key="1">
    <citation type="submission" date="2020-07" db="EMBL/GenBank/DDBJ databases">
        <title>Complete genome sequence of Burkholderia cenocepacia myophage Mica.</title>
        <authorList>
            <person name="Garcia J.A."/>
            <person name="Yao G.W."/>
            <person name="Guadalupe Vizoso-Pinto M."/>
            <person name="Gonzalez C."/>
            <person name="Liu M.L."/>
            <person name="Gill J."/>
        </authorList>
    </citation>
    <scope>NUCLEOTIDE SEQUENCE</scope>
</reference>
<feature type="transmembrane region" description="Helical" evidence="1">
    <location>
        <begin position="35"/>
        <end position="55"/>
    </location>
</feature>
<protein>
    <submittedName>
        <fullName evidence="2">Putative membrane protein</fullName>
    </submittedName>
</protein>
<keyword evidence="1" id="KW-1133">Transmembrane helix</keyword>
<dbReference type="Proteomes" id="UP000663491">
    <property type="component" value="Segment"/>
</dbReference>
<dbReference type="EMBL" id="MT701586">
    <property type="protein sequence ID" value="QPB08661.1"/>
    <property type="molecule type" value="Genomic_DNA"/>
</dbReference>
<proteinExistence type="predicted"/>
<sequence>MIIIVAIILWLAIGFASFAYWWTKDHDMDVSDAFFWLFVLSWIGPIVFIFGWMVHGKSSGVVLIRRRGK</sequence>
<name>A0A873WLW3_9CAUD</name>